<gene>
    <name evidence="2" type="ORF">MM415B03019_0008</name>
</gene>
<protein>
    <submittedName>
        <fullName evidence="2">Putative pectate lyase</fullName>
    </submittedName>
</protein>
<dbReference type="EMBL" id="MT142696">
    <property type="protein sequence ID" value="QJA87312.1"/>
    <property type="molecule type" value="Genomic_DNA"/>
</dbReference>
<dbReference type="SUPFAM" id="SSF51126">
    <property type="entry name" value="Pectin lyase-like"/>
    <property type="match status" value="1"/>
</dbReference>
<dbReference type="InterPro" id="IPR039448">
    <property type="entry name" value="Beta_helix"/>
</dbReference>
<dbReference type="GO" id="GO:0016829">
    <property type="term" value="F:lyase activity"/>
    <property type="evidence" value="ECO:0007669"/>
    <property type="project" value="UniProtKB-KW"/>
</dbReference>
<dbReference type="SMART" id="SM00710">
    <property type="entry name" value="PbH1"/>
    <property type="match status" value="6"/>
</dbReference>
<name>A0A6M3L0C3_9ZZZZ</name>
<evidence type="ECO:0000313" key="2">
    <source>
        <dbReference type="EMBL" id="QJA87312.1"/>
    </source>
</evidence>
<dbReference type="InterPro" id="IPR011050">
    <property type="entry name" value="Pectin_lyase_fold/virulence"/>
</dbReference>
<dbReference type="Pfam" id="PF13229">
    <property type="entry name" value="Beta_helix"/>
    <property type="match status" value="1"/>
</dbReference>
<dbReference type="AlphaFoldDB" id="A0A6M3L0C3"/>
<organism evidence="2">
    <name type="scientific">viral metagenome</name>
    <dbReference type="NCBI Taxonomy" id="1070528"/>
    <lineage>
        <taxon>unclassified sequences</taxon>
        <taxon>metagenomes</taxon>
        <taxon>organismal metagenomes</taxon>
    </lineage>
</organism>
<reference evidence="2" key="1">
    <citation type="submission" date="2020-03" db="EMBL/GenBank/DDBJ databases">
        <title>The deep terrestrial virosphere.</title>
        <authorList>
            <person name="Holmfeldt K."/>
            <person name="Nilsson E."/>
            <person name="Simone D."/>
            <person name="Lopez-Fernandez M."/>
            <person name="Wu X."/>
            <person name="de Brujin I."/>
            <person name="Lundin D."/>
            <person name="Andersson A."/>
            <person name="Bertilsson S."/>
            <person name="Dopson M."/>
        </authorList>
    </citation>
    <scope>NUCLEOTIDE SEQUENCE</scope>
    <source>
        <strain evidence="2">MM415B03019</strain>
    </source>
</reference>
<accession>A0A6M3L0C3</accession>
<evidence type="ECO:0000259" key="1">
    <source>
        <dbReference type="Pfam" id="PF13229"/>
    </source>
</evidence>
<feature type="domain" description="Right handed beta helix" evidence="1">
    <location>
        <begin position="388"/>
        <end position="518"/>
    </location>
</feature>
<dbReference type="Gene3D" id="2.160.20.10">
    <property type="entry name" value="Single-stranded right-handed beta-helix, Pectin lyase-like"/>
    <property type="match status" value="1"/>
</dbReference>
<dbReference type="InterPro" id="IPR006626">
    <property type="entry name" value="PbH1"/>
</dbReference>
<keyword evidence="2" id="KW-0456">Lyase</keyword>
<dbReference type="InterPro" id="IPR012334">
    <property type="entry name" value="Pectin_lyas_fold"/>
</dbReference>
<proteinExistence type="predicted"/>
<sequence>MKHIKYFLFSLILLCLLSSGQAHADKYKEIIITVPAGEVITSVTTFRIISAIEVSGLTFFRTLPTTGEFLQVSADGLGIQGVPLTSSVTGGGAVTTGDFGAIAFYGTTPTGQTIYPLSNIANAILATDSSASPSMAQILPPQVVLTGITITDVIETSSDLFTSVTNASSPDLTFLVMKDQTLSGLSLTVNQTIWPMNGAIIYGDATTGTSLYITKFIDPGPIQCFADDSSVTPIFLPGSLAGGVVRTEWWGGKADGDTNYTDNTNAIRLAQISIRNYGNTSDDNIGAGRHGGIVQFGVGKYLHSGITIIGNETLQGVGPSSTVLALNTGAFTHCIDISDPYAQHWAIKDLKIDGRKAYNDHGGLAVHAGIWGSKADYAPGLVSITNGLVENVEISDVHGYGIYTWKNQHNCLYKNIIIRKCERDGIRAISNDSFYEDIYSTQNGSAGVYIDNSGSNHWINIKTAQNGATAWQLSLSGATRPGFLIEDSYNQTFSNCSAQENYGNGWQISGSTNITITGGMSDANSITSPDISISGSSIYSGVSIYNSNHINISGMIIDDFRQITYPDVTNQRYGIQVSSGVSNSNIVLLVRHHSDWQDRGLASGSIDYDISPENVSHNLFIINGSIATGTTRWFGSAVTSSGIWEVSGGSVYIKDGHGNAYDLGDLAN</sequence>